<feature type="transmembrane region" description="Helical" evidence="1">
    <location>
        <begin position="73"/>
        <end position="95"/>
    </location>
</feature>
<keyword evidence="3" id="KW-1185">Reference proteome</keyword>
<protein>
    <submittedName>
        <fullName evidence="2">Uncharacterized protein</fullName>
    </submittedName>
</protein>
<dbReference type="AlphaFoldDB" id="A0A9P5NWF4"/>
<evidence type="ECO:0000313" key="3">
    <source>
        <dbReference type="Proteomes" id="UP000724874"/>
    </source>
</evidence>
<proteinExistence type="predicted"/>
<name>A0A9P5NWF4_GYMJU</name>
<evidence type="ECO:0000256" key="1">
    <source>
        <dbReference type="SAM" id="Phobius"/>
    </source>
</evidence>
<organism evidence="2 3">
    <name type="scientific">Gymnopilus junonius</name>
    <name type="common">Spectacular rustgill mushroom</name>
    <name type="synonym">Gymnopilus spectabilis subsp. junonius</name>
    <dbReference type="NCBI Taxonomy" id="109634"/>
    <lineage>
        <taxon>Eukaryota</taxon>
        <taxon>Fungi</taxon>
        <taxon>Dikarya</taxon>
        <taxon>Basidiomycota</taxon>
        <taxon>Agaricomycotina</taxon>
        <taxon>Agaricomycetes</taxon>
        <taxon>Agaricomycetidae</taxon>
        <taxon>Agaricales</taxon>
        <taxon>Agaricineae</taxon>
        <taxon>Hymenogastraceae</taxon>
        <taxon>Gymnopilus</taxon>
    </lineage>
</organism>
<keyword evidence="1" id="KW-1133">Transmembrane helix</keyword>
<accession>A0A9P5NWF4</accession>
<feature type="transmembrane region" description="Helical" evidence="1">
    <location>
        <begin position="147"/>
        <end position="170"/>
    </location>
</feature>
<feature type="transmembrane region" description="Helical" evidence="1">
    <location>
        <begin position="357"/>
        <end position="379"/>
    </location>
</feature>
<feature type="transmembrane region" description="Helical" evidence="1">
    <location>
        <begin position="111"/>
        <end position="135"/>
    </location>
</feature>
<feature type="transmembrane region" description="Helical" evidence="1">
    <location>
        <begin position="289"/>
        <end position="311"/>
    </location>
</feature>
<sequence length="415" mass="46872">MAGPISRFGFSRRYSFSSFTRYRQTRSAWKALICQTATYYWLSFATHSLSLFLDVAAYGVLQNSGFDEDEVQRTIALLFLLHLLWSLFFILMYFIKFTFQEPIFAIDHIKLSLLACLSCQSPIIILLLLGPATLLKGFTASQTTLKSFLVIEGLSIISSLSLCIASWITYTAAVRARGEWYLPVDHEPVVSKWTMAPPSDSSKCSNLHIQLFLSVLGPNPLPEAAPTLVLRRLILYYLEKTQGHSLWQPFYHRLTYYWITLICISVSLISAIPVLSIQEWDKNGGLRSLRTFAIVNTLSLLLIFIRFWSHYQKTTLRKGFCNAYAQVRIGILNTFLLLIAVLVLCHNCKVANDLRGVFLLFIIFPSSISPCASLGAAYITAVAAMEAHGFEHSPEIPRPTVAVWRLARGYELEGI</sequence>
<feature type="transmembrane region" description="Helical" evidence="1">
    <location>
        <begin position="323"/>
        <end position="345"/>
    </location>
</feature>
<dbReference type="Proteomes" id="UP000724874">
    <property type="component" value="Unassembled WGS sequence"/>
</dbReference>
<reference evidence="2" key="1">
    <citation type="submission" date="2020-11" db="EMBL/GenBank/DDBJ databases">
        <authorList>
            <consortium name="DOE Joint Genome Institute"/>
            <person name="Ahrendt S."/>
            <person name="Riley R."/>
            <person name="Andreopoulos W."/>
            <person name="LaButti K."/>
            <person name="Pangilinan J."/>
            <person name="Ruiz-duenas F.J."/>
            <person name="Barrasa J.M."/>
            <person name="Sanchez-Garcia M."/>
            <person name="Camarero S."/>
            <person name="Miyauchi S."/>
            <person name="Serrano A."/>
            <person name="Linde D."/>
            <person name="Babiker R."/>
            <person name="Drula E."/>
            <person name="Ayuso-Fernandez I."/>
            <person name="Pacheco R."/>
            <person name="Padilla G."/>
            <person name="Ferreira P."/>
            <person name="Barriuso J."/>
            <person name="Kellner H."/>
            <person name="Castanera R."/>
            <person name="Alfaro M."/>
            <person name="Ramirez L."/>
            <person name="Pisabarro A.G."/>
            <person name="Kuo A."/>
            <person name="Tritt A."/>
            <person name="Lipzen A."/>
            <person name="He G."/>
            <person name="Yan M."/>
            <person name="Ng V."/>
            <person name="Cullen D."/>
            <person name="Martin F."/>
            <person name="Rosso M.-N."/>
            <person name="Henrissat B."/>
            <person name="Hibbett D."/>
            <person name="Martinez A.T."/>
            <person name="Grigoriev I.V."/>
        </authorList>
    </citation>
    <scope>NUCLEOTIDE SEQUENCE</scope>
    <source>
        <strain evidence="2">AH 44721</strain>
    </source>
</reference>
<feature type="transmembrane region" description="Helical" evidence="1">
    <location>
        <begin position="39"/>
        <end position="61"/>
    </location>
</feature>
<gene>
    <name evidence="2" type="ORF">CPB84DRAFT_1769742</name>
</gene>
<comment type="caution">
    <text evidence="2">The sequence shown here is derived from an EMBL/GenBank/DDBJ whole genome shotgun (WGS) entry which is preliminary data.</text>
</comment>
<feature type="transmembrane region" description="Helical" evidence="1">
    <location>
        <begin position="256"/>
        <end position="277"/>
    </location>
</feature>
<keyword evidence="1" id="KW-0812">Transmembrane</keyword>
<evidence type="ECO:0000313" key="2">
    <source>
        <dbReference type="EMBL" id="KAF8906818.1"/>
    </source>
</evidence>
<dbReference type="EMBL" id="JADNYJ010000017">
    <property type="protein sequence ID" value="KAF8906818.1"/>
    <property type="molecule type" value="Genomic_DNA"/>
</dbReference>
<keyword evidence="1" id="KW-0472">Membrane</keyword>